<dbReference type="GeneID" id="43587861"/>
<organism evidence="2 3">
    <name type="scientific">Kwoniella shandongensis</name>
    <dbReference type="NCBI Taxonomy" id="1734106"/>
    <lineage>
        <taxon>Eukaryota</taxon>
        <taxon>Fungi</taxon>
        <taxon>Dikarya</taxon>
        <taxon>Basidiomycota</taxon>
        <taxon>Agaricomycotina</taxon>
        <taxon>Tremellomycetes</taxon>
        <taxon>Tremellales</taxon>
        <taxon>Cryptococcaceae</taxon>
        <taxon>Kwoniella</taxon>
    </lineage>
</organism>
<feature type="compositionally biased region" description="Basic and acidic residues" evidence="1">
    <location>
        <begin position="24"/>
        <end position="36"/>
    </location>
</feature>
<protein>
    <submittedName>
        <fullName evidence="2">Uncharacterized protein</fullName>
    </submittedName>
</protein>
<dbReference type="KEGG" id="ksn:43587861"/>
<proteinExistence type="predicted"/>
<evidence type="ECO:0000313" key="2">
    <source>
        <dbReference type="EMBL" id="WWD22785.1"/>
    </source>
</evidence>
<feature type="region of interest" description="Disordered" evidence="1">
    <location>
        <begin position="1"/>
        <end position="40"/>
    </location>
</feature>
<reference evidence="2" key="1">
    <citation type="submission" date="2017-08" db="EMBL/GenBank/DDBJ databases">
        <authorList>
            <person name="Cuomo C."/>
            <person name="Billmyre B."/>
            <person name="Heitman J."/>
        </authorList>
    </citation>
    <scope>NUCLEOTIDE SEQUENCE</scope>
    <source>
        <strain evidence="2">CBS 12478</strain>
    </source>
</reference>
<feature type="compositionally biased region" description="Basic and acidic residues" evidence="1">
    <location>
        <begin position="193"/>
        <end position="202"/>
    </location>
</feature>
<sequence length="340" mass="38955">MSVDQKAQPAPPSARTSHHHHGHNEHTHNEEDTDHQHGKRLKRIAMWAPPPIQFGKYGFRLAACFRCVAHGHPCDTLANVPNHHRWYQSTSKDEPRFAHRAPSKLELRLEAEARRQGIVRNGTTGGVVGGGGVGRRAKLNDMTLEERSWEPHWHTRKVIFRYPHINHIIMDEDVDSGLEEFCDYFRCRCHEKKEKKEKERQNKKNSHGGCSSEHKAESHWVKWSKEVQGALTGEVDGIKIAHEHDNEHNDFDDDETSQSKKSTKIKWKGKTRKNRKKNKKTKKSKSTTSSHGENTPEVTTPVSDDRVIEHAGDASKDTLYEDLFDDGEDVEALINLMVDM</sequence>
<feature type="region of interest" description="Disordered" evidence="1">
    <location>
        <begin position="244"/>
        <end position="319"/>
    </location>
</feature>
<feature type="region of interest" description="Disordered" evidence="1">
    <location>
        <begin position="193"/>
        <end position="222"/>
    </location>
</feature>
<gene>
    <name evidence="2" type="ORF">CI109_107278</name>
</gene>
<dbReference type="RefSeq" id="XP_031862148.1">
    <property type="nucleotide sequence ID" value="XM_032003735.1"/>
</dbReference>
<evidence type="ECO:0000256" key="1">
    <source>
        <dbReference type="SAM" id="MobiDB-lite"/>
    </source>
</evidence>
<feature type="compositionally biased region" description="Basic residues" evidence="1">
    <location>
        <begin position="261"/>
        <end position="285"/>
    </location>
</feature>
<dbReference type="EMBL" id="CP144064">
    <property type="protein sequence ID" value="WWD22785.1"/>
    <property type="molecule type" value="Genomic_DNA"/>
</dbReference>
<feature type="compositionally biased region" description="Basic and acidic residues" evidence="1">
    <location>
        <begin position="303"/>
        <end position="319"/>
    </location>
</feature>
<dbReference type="Proteomes" id="UP000322225">
    <property type="component" value="Chromosome 14"/>
</dbReference>
<name>A0A5M6C3G9_9TREE</name>
<reference evidence="2" key="2">
    <citation type="submission" date="2024-01" db="EMBL/GenBank/DDBJ databases">
        <title>Comparative genomics of Cryptococcus and Kwoniella reveals pathogenesis evolution and contrasting modes of karyotype evolution via chromosome fusion or intercentromeric recombination.</title>
        <authorList>
            <person name="Coelho M.A."/>
            <person name="David-Palma M."/>
            <person name="Shea T."/>
            <person name="Bowers K."/>
            <person name="McGinley-Smith S."/>
            <person name="Mohammad A.W."/>
            <person name="Gnirke A."/>
            <person name="Yurkov A.M."/>
            <person name="Nowrousian M."/>
            <person name="Sun S."/>
            <person name="Cuomo C.A."/>
            <person name="Heitman J."/>
        </authorList>
    </citation>
    <scope>NUCLEOTIDE SEQUENCE</scope>
    <source>
        <strain evidence="2">CBS 12478</strain>
    </source>
</reference>
<keyword evidence="3" id="KW-1185">Reference proteome</keyword>
<feature type="compositionally biased region" description="Polar residues" evidence="1">
    <location>
        <begin position="291"/>
        <end position="302"/>
    </location>
</feature>
<dbReference type="AlphaFoldDB" id="A0A5M6C3G9"/>
<feature type="compositionally biased region" description="Basic and acidic residues" evidence="1">
    <location>
        <begin position="212"/>
        <end position="222"/>
    </location>
</feature>
<accession>A0A5M6C3G9</accession>
<evidence type="ECO:0000313" key="3">
    <source>
        <dbReference type="Proteomes" id="UP000322225"/>
    </source>
</evidence>